<evidence type="ECO:0008006" key="6">
    <source>
        <dbReference type="Google" id="ProtNLM"/>
    </source>
</evidence>
<dbReference type="InterPro" id="IPR002347">
    <property type="entry name" value="SDR_fam"/>
</dbReference>
<dbReference type="AlphaFoldDB" id="A0AAN7S662"/>
<dbReference type="FunFam" id="3.40.50.720:FF:000149">
    <property type="entry name" value="15-hydroxyprostaglandin dehydrogenase [NAD(+)]"/>
    <property type="match status" value="1"/>
</dbReference>
<dbReference type="PRINTS" id="PR00081">
    <property type="entry name" value="GDHRDH"/>
</dbReference>
<dbReference type="PANTHER" id="PTHR44229:SF8">
    <property type="entry name" value="ALCOHOL DEHYDROGENASE-RELATED"/>
    <property type="match status" value="1"/>
</dbReference>
<evidence type="ECO:0000256" key="3">
    <source>
        <dbReference type="RuleBase" id="RU000363"/>
    </source>
</evidence>
<comment type="caution">
    <text evidence="4">The sequence shown here is derived from an EMBL/GenBank/DDBJ whole genome shotgun (WGS) entry which is preliminary data.</text>
</comment>
<reference evidence="5" key="1">
    <citation type="submission" date="2023-01" db="EMBL/GenBank/DDBJ databases">
        <title>Key to firefly adult light organ development and bioluminescence: homeobox transcription factors regulate luciferase expression and transportation to peroxisome.</title>
        <authorList>
            <person name="Fu X."/>
        </authorList>
    </citation>
    <scope>NUCLEOTIDE SEQUENCE [LARGE SCALE GENOMIC DNA]</scope>
</reference>
<dbReference type="PROSITE" id="PS00061">
    <property type="entry name" value="ADH_SHORT"/>
    <property type="match status" value="1"/>
</dbReference>
<name>A0AAN7S662_9COLE</name>
<gene>
    <name evidence="4" type="ORF">RN001_014385</name>
</gene>
<keyword evidence="2" id="KW-0560">Oxidoreductase</keyword>
<sequence length="268" mass="29485">MFDEKIALVTGGAGGLGLEYVKTLLQAGVYGVSIVDIDSERGKKIEESLNREFGCNKVIFLEGDVSQKHTLKSAFEASFKHWGKLDILINNAGIINEQNWEKTISINCGGIVHGTYLGFEYMGKLKHKKGGVIVNVSSIAGTEAISFVPLYSATKSFVITFSRALGNNFYYDHQNVKILTICPGLTDTPILPCLLQTFDELSPSINKIAETLLNESKTQSTAHVAKNVIDLINTAENGSVWVIEDAQPPYEIYEYKRSDVCKKPLSIN</sequence>
<evidence type="ECO:0000313" key="5">
    <source>
        <dbReference type="Proteomes" id="UP001353858"/>
    </source>
</evidence>
<protein>
    <recommendedName>
        <fullName evidence="6">Alcohol dehydrogenase</fullName>
    </recommendedName>
</protein>
<comment type="similarity">
    <text evidence="1 3">Belongs to the short-chain dehydrogenases/reductases (SDR) family.</text>
</comment>
<keyword evidence="5" id="KW-1185">Reference proteome</keyword>
<dbReference type="Proteomes" id="UP001353858">
    <property type="component" value="Unassembled WGS sequence"/>
</dbReference>
<evidence type="ECO:0000256" key="2">
    <source>
        <dbReference type="ARBA" id="ARBA00023002"/>
    </source>
</evidence>
<dbReference type="SUPFAM" id="SSF51735">
    <property type="entry name" value="NAD(P)-binding Rossmann-fold domains"/>
    <property type="match status" value="1"/>
</dbReference>
<dbReference type="GO" id="GO:0016616">
    <property type="term" value="F:oxidoreductase activity, acting on the CH-OH group of donors, NAD or NADP as acceptor"/>
    <property type="evidence" value="ECO:0007669"/>
    <property type="project" value="TreeGrafter"/>
</dbReference>
<dbReference type="InterPro" id="IPR020904">
    <property type="entry name" value="Sc_DH/Rdtase_CS"/>
</dbReference>
<dbReference type="InterPro" id="IPR036291">
    <property type="entry name" value="NAD(P)-bd_dom_sf"/>
</dbReference>
<dbReference type="PRINTS" id="PR00080">
    <property type="entry name" value="SDRFAMILY"/>
</dbReference>
<dbReference type="Gene3D" id="3.40.50.720">
    <property type="entry name" value="NAD(P)-binding Rossmann-like Domain"/>
    <property type="match status" value="1"/>
</dbReference>
<dbReference type="PANTHER" id="PTHR44229">
    <property type="entry name" value="15-HYDROXYPROSTAGLANDIN DEHYDROGENASE [NAD(+)]"/>
    <property type="match status" value="1"/>
</dbReference>
<proteinExistence type="inferred from homology"/>
<organism evidence="4 5">
    <name type="scientific">Aquatica leii</name>
    <dbReference type="NCBI Taxonomy" id="1421715"/>
    <lineage>
        <taxon>Eukaryota</taxon>
        <taxon>Metazoa</taxon>
        <taxon>Ecdysozoa</taxon>
        <taxon>Arthropoda</taxon>
        <taxon>Hexapoda</taxon>
        <taxon>Insecta</taxon>
        <taxon>Pterygota</taxon>
        <taxon>Neoptera</taxon>
        <taxon>Endopterygota</taxon>
        <taxon>Coleoptera</taxon>
        <taxon>Polyphaga</taxon>
        <taxon>Elateriformia</taxon>
        <taxon>Elateroidea</taxon>
        <taxon>Lampyridae</taxon>
        <taxon>Luciolinae</taxon>
        <taxon>Aquatica</taxon>
    </lineage>
</organism>
<dbReference type="GO" id="GO:0005737">
    <property type="term" value="C:cytoplasm"/>
    <property type="evidence" value="ECO:0007669"/>
    <property type="project" value="TreeGrafter"/>
</dbReference>
<evidence type="ECO:0000313" key="4">
    <source>
        <dbReference type="EMBL" id="KAK4872356.1"/>
    </source>
</evidence>
<accession>A0AAN7S662</accession>
<evidence type="ECO:0000256" key="1">
    <source>
        <dbReference type="ARBA" id="ARBA00006484"/>
    </source>
</evidence>
<dbReference type="Pfam" id="PF00106">
    <property type="entry name" value="adh_short"/>
    <property type="match status" value="1"/>
</dbReference>
<dbReference type="EMBL" id="JARPUR010000007">
    <property type="protein sequence ID" value="KAK4872356.1"/>
    <property type="molecule type" value="Genomic_DNA"/>
</dbReference>